<dbReference type="InterPro" id="IPR036375">
    <property type="entry name" value="Hemopexin-like_dom_sf"/>
</dbReference>
<dbReference type="Gene3D" id="2.110.10.10">
    <property type="entry name" value="Hemopexin-like domain"/>
    <property type="match status" value="1"/>
</dbReference>
<reference evidence="1" key="1">
    <citation type="submission" date="2020-11" db="EMBL/GenBank/DDBJ databases">
        <authorList>
            <person name="Tran Van P."/>
        </authorList>
    </citation>
    <scope>NUCLEOTIDE SEQUENCE</scope>
</reference>
<dbReference type="AlphaFoldDB" id="A0A7R9MIP8"/>
<evidence type="ECO:0000313" key="1">
    <source>
        <dbReference type="EMBL" id="CAD7660707.1"/>
    </source>
</evidence>
<organism evidence="1">
    <name type="scientific">Oppiella nova</name>
    <dbReference type="NCBI Taxonomy" id="334625"/>
    <lineage>
        <taxon>Eukaryota</taxon>
        <taxon>Metazoa</taxon>
        <taxon>Ecdysozoa</taxon>
        <taxon>Arthropoda</taxon>
        <taxon>Chelicerata</taxon>
        <taxon>Arachnida</taxon>
        <taxon>Acari</taxon>
        <taxon>Acariformes</taxon>
        <taxon>Sarcoptiformes</taxon>
        <taxon>Oribatida</taxon>
        <taxon>Brachypylina</taxon>
        <taxon>Oppioidea</taxon>
        <taxon>Oppiidae</taxon>
        <taxon>Oppiella</taxon>
    </lineage>
</organism>
<dbReference type="EMBL" id="OC935862">
    <property type="protein sequence ID" value="CAD7660707.1"/>
    <property type="molecule type" value="Genomic_DNA"/>
</dbReference>
<dbReference type="Proteomes" id="UP000728032">
    <property type="component" value="Unassembled WGS sequence"/>
</dbReference>
<name>A0A7R9MIP8_9ACAR</name>
<evidence type="ECO:0000313" key="2">
    <source>
        <dbReference type="Proteomes" id="UP000728032"/>
    </source>
</evidence>
<sequence>MVLITILSESTSDKTCDEIRIDAITTVNNQTLVVFDHNKNVWVVNRGNGGSVRGPCPVRSLFNEMNGPVKAAVTIIDHPSIVEFIGAAVYFESKQFYTFRNFNPYVVEWGSLKYIPHKGLVENIATSSAEAQKILKGIEFDTPVISNMDLELKKFGIPKTQRPKHIDAALTLRTSGQNTELYLFVEDKYCSFRMQLDVPQECLFKPIKEFLNCNKVVTKGVTCDKPSGEEKAINVALNKAPKDFQIGRIASRSGDLSPKEQNDDNQTKLCLYLQVTCDPFGGKP</sequence>
<protein>
    <submittedName>
        <fullName evidence="1">Uncharacterized protein</fullName>
    </submittedName>
</protein>
<keyword evidence="2" id="KW-1185">Reference proteome</keyword>
<dbReference type="SUPFAM" id="SSF50923">
    <property type="entry name" value="Hemopexin-like domain"/>
    <property type="match status" value="1"/>
</dbReference>
<accession>A0A7R9MIP8</accession>
<proteinExistence type="predicted"/>
<gene>
    <name evidence="1" type="ORF">ONB1V03_LOCUS17270</name>
</gene>
<dbReference type="EMBL" id="CAJPVJ010021037">
    <property type="protein sequence ID" value="CAG2177843.1"/>
    <property type="molecule type" value="Genomic_DNA"/>
</dbReference>